<dbReference type="InterPro" id="IPR002794">
    <property type="entry name" value="DUF92_TMEM19"/>
</dbReference>
<name>A0A9P8EWZ3_AURME</name>
<protein>
    <submittedName>
        <fullName evidence="7">Uncharacterized protein</fullName>
    </submittedName>
</protein>
<dbReference type="Pfam" id="PF01940">
    <property type="entry name" value="DUF92"/>
    <property type="match status" value="1"/>
</dbReference>
<comment type="subcellular location">
    <subcellularLocation>
        <location evidence="1">Membrane</location>
        <topology evidence="1">Multi-pass membrane protein</topology>
    </subcellularLocation>
</comment>
<comment type="caution">
    <text evidence="7">The sequence shown here is derived from an EMBL/GenBank/DDBJ whole genome shotgun (WGS) entry which is preliminary data.</text>
</comment>
<proteinExistence type="inferred from homology"/>
<feature type="transmembrane region" description="Helical" evidence="6">
    <location>
        <begin position="211"/>
        <end position="235"/>
    </location>
</feature>
<feature type="transmembrane region" description="Helical" evidence="6">
    <location>
        <begin position="276"/>
        <end position="296"/>
    </location>
</feature>
<dbReference type="AlphaFoldDB" id="A0A9P8EWZ3"/>
<gene>
    <name evidence="7" type="ORF">KCU76_g1226</name>
</gene>
<dbReference type="EMBL" id="JAHFXF010000026">
    <property type="protein sequence ID" value="KAG9699799.1"/>
    <property type="molecule type" value="Genomic_DNA"/>
</dbReference>
<dbReference type="GO" id="GO:0016020">
    <property type="term" value="C:membrane"/>
    <property type="evidence" value="ECO:0007669"/>
    <property type="project" value="UniProtKB-SubCell"/>
</dbReference>
<accession>A0A9P8EWZ3</accession>
<evidence type="ECO:0000256" key="2">
    <source>
        <dbReference type="ARBA" id="ARBA00009012"/>
    </source>
</evidence>
<dbReference type="PANTHER" id="PTHR13353:SF5">
    <property type="entry name" value="TRANSMEMBRANE PROTEIN 19"/>
    <property type="match status" value="1"/>
</dbReference>
<evidence type="ECO:0000256" key="4">
    <source>
        <dbReference type="ARBA" id="ARBA00022989"/>
    </source>
</evidence>
<dbReference type="OrthoDB" id="15001at2759"/>
<dbReference type="Proteomes" id="UP000779574">
    <property type="component" value="Unassembled WGS sequence"/>
</dbReference>
<reference evidence="7" key="2">
    <citation type="submission" date="2021-08" db="EMBL/GenBank/DDBJ databases">
        <authorList>
            <person name="Gostincar C."/>
            <person name="Sun X."/>
            <person name="Song Z."/>
            <person name="Gunde-Cimerman N."/>
        </authorList>
    </citation>
    <scope>NUCLEOTIDE SEQUENCE</scope>
    <source>
        <strain evidence="7">EXF-9911</strain>
    </source>
</reference>
<evidence type="ECO:0000256" key="3">
    <source>
        <dbReference type="ARBA" id="ARBA00022692"/>
    </source>
</evidence>
<organism evidence="7 8">
    <name type="scientific">Aureobasidium melanogenum</name>
    <name type="common">Aureobasidium pullulans var. melanogenum</name>
    <dbReference type="NCBI Taxonomy" id="46634"/>
    <lineage>
        <taxon>Eukaryota</taxon>
        <taxon>Fungi</taxon>
        <taxon>Dikarya</taxon>
        <taxon>Ascomycota</taxon>
        <taxon>Pezizomycotina</taxon>
        <taxon>Dothideomycetes</taxon>
        <taxon>Dothideomycetidae</taxon>
        <taxon>Dothideales</taxon>
        <taxon>Saccotheciaceae</taxon>
        <taxon>Aureobasidium</taxon>
    </lineage>
</organism>
<sequence>MDFVLQHKGQLGAVTALVVYSAAKNKLTPGGIVAAIVTAGIHMVHPWGVFFNLLVGFFIAGTLGTKINHTTKKTLTQSATGGVGGEGARNYAQVLANSGAASLLILWHLYATQNGGTSLKDGFSLTDAIPFGVAASYAAAAADTLSSELGILSPTSPVLITAPWRSVPRGTNGGVTITGLLAGLAGSVFISTLAYFTLPFSRMAWTGDSKFLFWVVLTIAGFSGTLIDSLLGALVQVTVEDKSTGRVVEGDNGKRVKVTAGGSRVQRGMDLLNNNGVNFAMAATVAVVGMAAWSLMVQKVILA</sequence>
<feature type="transmembrane region" description="Helical" evidence="6">
    <location>
        <begin position="47"/>
        <end position="65"/>
    </location>
</feature>
<dbReference type="PANTHER" id="PTHR13353">
    <property type="entry name" value="TRANSMEMBRANE PROTEIN 19"/>
    <property type="match status" value="1"/>
</dbReference>
<keyword evidence="4 6" id="KW-1133">Transmembrane helix</keyword>
<feature type="transmembrane region" description="Helical" evidence="6">
    <location>
        <begin position="175"/>
        <end position="196"/>
    </location>
</feature>
<keyword evidence="3 6" id="KW-0812">Transmembrane</keyword>
<evidence type="ECO:0000256" key="1">
    <source>
        <dbReference type="ARBA" id="ARBA00004141"/>
    </source>
</evidence>
<feature type="non-terminal residue" evidence="7">
    <location>
        <position position="303"/>
    </location>
</feature>
<evidence type="ECO:0000313" key="8">
    <source>
        <dbReference type="Proteomes" id="UP000779574"/>
    </source>
</evidence>
<keyword evidence="5 6" id="KW-0472">Membrane</keyword>
<reference evidence="7" key="1">
    <citation type="journal article" date="2021" name="J Fungi (Basel)">
        <title>Virulence traits and population genomics of the black yeast Aureobasidium melanogenum.</title>
        <authorList>
            <person name="Cernosa A."/>
            <person name="Sun X."/>
            <person name="Gostincar C."/>
            <person name="Fang C."/>
            <person name="Gunde-Cimerman N."/>
            <person name="Song Z."/>
        </authorList>
    </citation>
    <scope>NUCLEOTIDE SEQUENCE</scope>
    <source>
        <strain evidence="7">EXF-9911</strain>
    </source>
</reference>
<evidence type="ECO:0000313" key="7">
    <source>
        <dbReference type="EMBL" id="KAG9699799.1"/>
    </source>
</evidence>
<comment type="similarity">
    <text evidence="2">Belongs to the TMEM19 family.</text>
</comment>
<evidence type="ECO:0000256" key="6">
    <source>
        <dbReference type="SAM" id="Phobius"/>
    </source>
</evidence>
<evidence type="ECO:0000256" key="5">
    <source>
        <dbReference type="ARBA" id="ARBA00023136"/>
    </source>
</evidence>